<gene>
    <name evidence="4" type="ORF">GCM10009564_19380</name>
</gene>
<evidence type="ECO:0000256" key="1">
    <source>
        <dbReference type="ARBA" id="ARBA00007227"/>
    </source>
</evidence>
<comment type="caution">
    <text evidence="4">The sequence shown here is derived from an EMBL/GenBank/DDBJ whole genome shotgun (WGS) entry which is preliminary data.</text>
</comment>
<dbReference type="Pfam" id="PF06114">
    <property type="entry name" value="Peptidase_M78"/>
    <property type="match status" value="1"/>
</dbReference>
<proteinExistence type="inferred from homology"/>
<dbReference type="PANTHER" id="PTHR43236">
    <property type="entry name" value="ANTITOXIN HIGA1"/>
    <property type="match status" value="1"/>
</dbReference>
<dbReference type="PROSITE" id="PS50943">
    <property type="entry name" value="HTH_CROC1"/>
    <property type="match status" value="1"/>
</dbReference>
<evidence type="ECO:0000256" key="2">
    <source>
        <dbReference type="SAM" id="MobiDB-lite"/>
    </source>
</evidence>
<feature type="region of interest" description="Disordered" evidence="2">
    <location>
        <begin position="124"/>
        <end position="152"/>
    </location>
</feature>
<feature type="region of interest" description="Disordered" evidence="2">
    <location>
        <begin position="390"/>
        <end position="454"/>
    </location>
</feature>
<dbReference type="CDD" id="cd00093">
    <property type="entry name" value="HTH_XRE"/>
    <property type="match status" value="1"/>
</dbReference>
<name>A0ABN1SXW4_9ACTN</name>
<comment type="similarity">
    <text evidence="1">Belongs to the short-chain fatty acyl-CoA assimilation regulator (ScfR) family.</text>
</comment>
<evidence type="ECO:0000313" key="4">
    <source>
        <dbReference type="EMBL" id="GAA1008010.1"/>
    </source>
</evidence>
<dbReference type="PANTHER" id="PTHR43236:SF1">
    <property type="entry name" value="BLL7220 PROTEIN"/>
    <property type="match status" value="1"/>
</dbReference>
<feature type="domain" description="HTH cro/C1-type" evidence="3">
    <location>
        <begin position="24"/>
        <end position="79"/>
    </location>
</feature>
<sequence>MIDSRDGAGVAMKLEELEKVGRYIRQERTRAGLNQRDLAEHAGLSQPTMHRIEQGTRPALSVTELDRIARALGVPMRYLLRGNPVADRARVAPRTAREATDEDLNEARRLAIDLLALDDRLAKSRPAPRSSVPSALPSGRPVPVTDAEEEGRTAATALRARLGLGLAPLADLPELLETTTHLDAGAMAMPGTVSGISAVDPARGVAVVLVNVGDVPERQRFSYAHELGHVVLDDGVAVDHLRCGRSPREIRCDAFARHFLAPLEGVRQVWERTAAACGSVGKDGDIDPLRRLAQVARHFRVSLPVARIQCTKLGFDLPPQCQDTLPTNREAAWRFGWGPEYEAEVSAAQQISPPRRILERAVRAYEAGSIGLKPLARLLCMEPHDAETRLEKAGIRPPAAPEPRRIDGPAPGRITAPEGDRSTRRYSEDRPTQRDEFRRQANSPEAGRGCRVPT</sequence>
<reference evidence="4 5" key="1">
    <citation type="journal article" date="2019" name="Int. J. Syst. Evol. Microbiol.">
        <title>The Global Catalogue of Microorganisms (GCM) 10K type strain sequencing project: providing services to taxonomists for standard genome sequencing and annotation.</title>
        <authorList>
            <consortium name="The Broad Institute Genomics Platform"/>
            <consortium name="The Broad Institute Genome Sequencing Center for Infectious Disease"/>
            <person name="Wu L."/>
            <person name="Ma J."/>
        </authorList>
    </citation>
    <scope>NUCLEOTIDE SEQUENCE [LARGE SCALE GENOMIC DNA]</scope>
    <source>
        <strain evidence="4 5">JCM 11269</strain>
    </source>
</reference>
<dbReference type="InterPro" id="IPR052345">
    <property type="entry name" value="Rad_response_metalloprotease"/>
</dbReference>
<feature type="compositionally biased region" description="Basic and acidic residues" evidence="2">
    <location>
        <begin position="418"/>
        <end position="439"/>
    </location>
</feature>
<dbReference type="Pfam" id="PF13560">
    <property type="entry name" value="HTH_31"/>
    <property type="match status" value="1"/>
</dbReference>
<evidence type="ECO:0000313" key="5">
    <source>
        <dbReference type="Proteomes" id="UP001501072"/>
    </source>
</evidence>
<dbReference type="SUPFAM" id="SSF47413">
    <property type="entry name" value="lambda repressor-like DNA-binding domains"/>
    <property type="match status" value="1"/>
</dbReference>
<dbReference type="InterPro" id="IPR010359">
    <property type="entry name" value="IrrE_HExxH"/>
</dbReference>
<keyword evidence="5" id="KW-1185">Reference proteome</keyword>
<dbReference type="InterPro" id="IPR010982">
    <property type="entry name" value="Lambda_DNA-bd_dom_sf"/>
</dbReference>
<dbReference type="EMBL" id="BAAAHU010000015">
    <property type="protein sequence ID" value="GAA1008010.1"/>
    <property type="molecule type" value="Genomic_DNA"/>
</dbReference>
<accession>A0ABN1SXW4</accession>
<evidence type="ECO:0000259" key="3">
    <source>
        <dbReference type="PROSITE" id="PS50943"/>
    </source>
</evidence>
<dbReference type="SMART" id="SM00530">
    <property type="entry name" value="HTH_XRE"/>
    <property type="match status" value="1"/>
</dbReference>
<organism evidence="4 5">
    <name type="scientific">Streptomyces thermogriseus</name>
    <dbReference type="NCBI Taxonomy" id="75292"/>
    <lineage>
        <taxon>Bacteria</taxon>
        <taxon>Bacillati</taxon>
        <taxon>Actinomycetota</taxon>
        <taxon>Actinomycetes</taxon>
        <taxon>Kitasatosporales</taxon>
        <taxon>Streptomycetaceae</taxon>
        <taxon>Streptomyces</taxon>
    </lineage>
</organism>
<dbReference type="InterPro" id="IPR001387">
    <property type="entry name" value="Cro/C1-type_HTH"/>
</dbReference>
<protein>
    <recommendedName>
        <fullName evidence="3">HTH cro/C1-type domain-containing protein</fullName>
    </recommendedName>
</protein>
<dbReference type="Proteomes" id="UP001501072">
    <property type="component" value="Unassembled WGS sequence"/>
</dbReference>
<dbReference type="Gene3D" id="1.10.10.2910">
    <property type="match status" value="1"/>
</dbReference>
<feature type="compositionally biased region" description="Low complexity" evidence="2">
    <location>
        <begin position="124"/>
        <end position="138"/>
    </location>
</feature>
<dbReference type="Gene3D" id="1.10.260.40">
    <property type="entry name" value="lambda repressor-like DNA-binding domains"/>
    <property type="match status" value="1"/>
</dbReference>